<keyword evidence="5" id="KW-0443">Lipid metabolism</keyword>
<name>A0AAE3HK32_9GAMM</name>
<evidence type="ECO:0000256" key="6">
    <source>
        <dbReference type="PIRSR" id="PIRSR003085-1"/>
    </source>
</evidence>
<dbReference type="GO" id="GO:0008825">
    <property type="term" value="F:cyclopropane-fatty-acyl-phospholipid synthase activity"/>
    <property type="evidence" value="ECO:0007669"/>
    <property type="project" value="UniProtKB-EC"/>
</dbReference>
<dbReference type="AlphaFoldDB" id="A0AAE3HK32"/>
<dbReference type="EC" id="2.1.1.79" evidence="7"/>
<gene>
    <name evidence="7" type="ORF">J2T55_000343</name>
</gene>
<organism evidence="7 8">
    <name type="scientific">Methylohalomonas lacus</name>
    <dbReference type="NCBI Taxonomy" id="398773"/>
    <lineage>
        <taxon>Bacteria</taxon>
        <taxon>Pseudomonadati</taxon>
        <taxon>Pseudomonadota</taxon>
        <taxon>Gammaproteobacteria</taxon>
        <taxon>Methylohalomonadales</taxon>
        <taxon>Methylohalomonadaceae</taxon>
        <taxon>Methylohalomonas</taxon>
    </lineage>
</organism>
<feature type="active site" evidence="6">
    <location>
        <position position="399"/>
    </location>
</feature>
<evidence type="ECO:0000313" key="7">
    <source>
        <dbReference type="EMBL" id="MCS3902347.1"/>
    </source>
</evidence>
<dbReference type="PANTHER" id="PTHR43667:SF2">
    <property type="entry name" value="FATTY ACID C-METHYL TRANSFERASE"/>
    <property type="match status" value="1"/>
</dbReference>
<dbReference type="InterPro" id="IPR003333">
    <property type="entry name" value="CMAS"/>
</dbReference>
<dbReference type="Gene3D" id="3.40.50.150">
    <property type="entry name" value="Vaccinia Virus protein VP39"/>
    <property type="match status" value="1"/>
</dbReference>
<reference evidence="7" key="1">
    <citation type="submission" date="2022-08" db="EMBL/GenBank/DDBJ databases">
        <title>Genomic Encyclopedia of Type Strains, Phase III (KMG-III): the genomes of soil and plant-associated and newly described type strains.</title>
        <authorList>
            <person name="Whitman W."/>
        </authorList>
    </citation>
    <scope>NUCLEOTIDE SEQUENCE</scope>
    <source>
        <strain evidence="7">HMT 1</strain>
    </source>
</reference>
<dbReference type="InterPro" id="IPR029063">
    <property type="entry name" value="SAM-dependent_MTases_sf"/>
</dbReference>
<dbReference type="RefSeq" id="WP_259053856.1">
    <property type="nucleotide sequence ID" value="NZ_JANUCT010000002.1"/>
</dbReference>
<dbReference type="GO" id="GO:0032259">
    <property type="term" value="P:methylation"/>
    <property type="evidence" value="ECO:0007669"/>
    <property type="project" value="UniProtKB-KW"/>
</dbReference>
<dbReference type="InterPro" id="IPR050723">
    <property type="entry name" value="CFA/CMAS"/>
</dbReference>
<protein>
    <submittedName>
        <fullName evidence="7">Cyclopropane-fatty-acyl-phospholipid synthase</fullName>
        <ecNumber evidence="7">2.1.1.79</ecNumber>
    </submittedName>
</protein>
<comment type="similarity">
    <text evidence="1">Belongs to the CFA/CMAS family.</text>
</comment>
<keyword evidence="3 7" id="KW-0808">Transferase</keyword>
<evidence type="ECO:0000256" key="2">
    <source>
        <dbReference type="ARBA" id="ARBA00022603"/>
    </source>
</evidence>
<keyword evidence="2 7" id="KW-0489">Methyltransferase</keyword>
<evidence type="ECO:0000256" key="3">
    <source>
        <dbReference type="ARBA" id="ARBA00022679"/>
    </source>
</evidence>
<dbReference type="EMBL" id="JANUCT010000002">
    <property type="protein sequence ID" value="MCS3902347.1"/>
    <property type="molecule type" value="Genomic_DNA"/>
</dbReference>
<dbReference type="Pfam" id="PF02353">
    <property type="entry name" value="CMAS"/>
    <property type="match status" value="1"/>
</dbReference>
<dbReference type="CDD" id="cd02440">
    <property type="entry name" value="AdoMet_MTases"/>
    <property type="match status" value="1"/>
</dbReference>
<dbReference type="PIRSF" id="PIRSF003085">
    <property type="entry name" value="CMAS"/>
    <property type="match status" value="1"/>
</dbReference>
<keyword evidence="8" id="KW-1185">Reference proteome</keyword>
<evidence type="ECO:0000313" key="8">
    <source>
        <dbReference type="Proteomes" id="UP001204445"/>
    </source>
</evidence>
<sequence length="432" mass="48803">MNETDSDKSLSTETDASTLPATGGWIDRWLRQRIIDSLAALQGGRVTLQEGDQAQTLGDDDPQALQATIEVIDPAFYRQVALGGSVGAGEAYMAGHWRCTELTTLIRILARNRALLDRLEGGTAWVSSLANKGLHWLNRNSSKGSRKNIAAHYDLGNDLFERMLDQTMMYSCAFFEHSYDSLQQASLNKLDRICRKLELSPDDHVIEIGAGWGGFAIHAARHYGCRVTTTTISQEQYDFAQQRIRAAGLGDRVELLFEDYRKLEGQYDKLVSIEMIEAVGHQYLDTYLKQCSDLLKADGSMLLQAITIEDQRYAHAIKEADFIKRYIFPGSFIPSVAAINQSLARVSDLRLTDLEDIGLHYAQTLRLWREQFFAHQGALEARGYDATFQRMWEFYLCYCEGGFLERSISDVQMLLTKPRCRNWQSLAGVIPQ</sequence>
<accession>A0AAE3HK32</accession>
<dbReference type="SUPFAM" id="SSF53335">
    <property type="entry name" value="S-adenosyl-L-methionine-dependent methyltransferases"/>
    <property type="match status" value="1"/>
</dbReference>
<keyword evidence="4" id="KW-0949">S-adenosyl-L-methionine</keyword>
<dbReference type="GO" id="GO:0008610">
    <property type="term" value="P:lipid biosynthetic process"/>
    <property type="evidence" value="ECO:0007669"/>
    <property type="project" value="InterPro"/>
</dbReference>
<evidence type="ECO:0000256" key="1">
    <source>
        <dbReference type="ARBA" id="ARBA00010815"/>
    </source>
</evidence>
<comment type="caution">
    <text evidence="7">The sequence shown here is derived from an EMBL/GenBank/DDBJ whole genome shotgun (WGS) entry which is preliminary data.</text>
</comment>
<dbReference type="Proteomes" id="UP001204445">
    <property type="component" value="Unassembled WGS sequence"/>
</dbReference>
<proteinExistence type="inferred from homology"/>
<evidence type="ECO:0000256" key="4">
    <source>
        <dbReference type="ARBA" id="ARBA00022691"/>
    </source>
</evidence>
<evidence type="ECO:0000256" key="5">
    <source>
        <dbReference type="ARBA" id="ARBA00023098"/>
    </source>
</evidence>
<dbReference type="PANTHER" id="PTHR43667">
    <property type="entry name" value="CYCLOPROPANE-FATTY-ACYL-PHOSPHOLIPID SYNTHASE"/>
    <property type="match status" value="1"/>
</dbReference>